<gene>
    <name evidence="1" type="ORF">ABB55_21405</name>
</gene>
<dbReference type="RefSeq" id="WP_054360624.1">
    <property type="nucleotide sequence ID" value="NZ_LJYW01000001.1"/>
</dbReference>
<organism evidence="1 2">
    <name type="scientific">Prosthecodimorpha hirschii</name>
    <dbReference type="NCBI Taxonomy" id="665126"/>
    <lineage>
        <taxon>Bacteria</taxon>
        <taxon>Pseudomonadati</taxon>
        <taxon>Pseudomonadota</taxon>
        <taxon>Alphaproteobacteria</taxon>
        <taxon>Hyphomicrobiales</taxon>
        <taxon>Ancalomicrobiaceae</taxon>
        <taxon>Prosthecodimorpha</taxon>
    </lineage>
</organism>
<evidence type="ECO:0000313" key="1">
    <source>
        <dbReference type="EMBL" id="KPL54457.1"/>
    </source>
</evidence>
<dbReference type="EMBL" id="LJYW01000001">
    <property type="protein sequence ID" value="KPL54457.1"/>
    <property type="molecule type" value="Genomic_DNA"/>
</dbReference>
<evidence type="ECO:0000313" key="2">
    <source>
        <dbReference type="Proteomes" id="UP000048984"/>
    </source>
</evidence>
<dbReference type="Proteomes" id="UP000048984">
    <property type="component" value="Unassembled WGS sequence"/>
</dbReference>
<reference evidence="1 2" key="2">
    <citation type="submission" date="2015-10" db="EMBL/GenBank/DDBJ databases">
        <title>Draft Genome Sequence of Prosthecomicrobium hirschii ATCC 27832.</title>
        <authorList>
            <person name="Daniel J."/>
            <person name="Givan S.A."/>
            <person name="Brun Y.V."/>
            <person name="Brown P.J."/>
        </authorList>
    </citation>
    <scope>NUCLEOTIDE SEQUENCE [LARGE SCALE GENOMIC DNA]</scope>
    <source>
        <strain evidence="1 2">16</strain>
    </source>
</reference>
<comment type="caution">
    <text evidence="1">The sequence shown here is derived from an EMBL/GenBank/DDBJ whole genome shotgun (WGS) entry which is preliminary data.</text>
</comment>
<dbReference type="AlphaFoldDB" id="A0A0N8GFJ0"/>
<keyword evidence="2" id="KW-1185">Reference proteome</keyword>
<sequence length="67" mass="7043">MVKLPALVLAVYAAGAPLPARCVPEPLSGGLREFHQTINVAVAEASRAFVARDVFGLARIGTLTRRG</sequence>
<reference evidence="1 2" key="1">
    <citation type="submission" date="2015-09" db="EMBL/GenBank/DDBJ databases">
        <authorList>
            <consortium name="Swine Surveillance"/>
        </authorList>
    </citation>
    <scope>NUCLEOTIDE SEQUENCE [LARGE SCALE GENOMIC DNA]</scope>
    <source>
        <strain evidence="1 2">16</strain>
    </source>
</reference>
<proteinExistence type="predicted"/>
<name>A0A0N8GFJ0_9HYPH</name>
<accession>A0A0N8GFJ0</accession>
<protein>
    <submittedName>
        <fullName evidence="1">Uncharacterized protein</fullName>
    </submittedName>
</protein>